<dbReference type="SUPFAM" id="SSF53474">
    <property type="entry name" value="alpha/beta-Hydrolases"/>
    <property type="match status" value="1"/>
</dbReference>
<feature type="domain" description="AB hydrolase-1" evidence="1">
    <location>
        <begin position="27"/>
        <end position="135"/>
    </location>
</feature>
<dbReference type="AlphaFoldDB" id="A0A511X5E9"/>
<dbReference type="InterPro" id="IPR029058">
    <property type="entry name" value="AB_hydrolase_fold"/>
</dbReference>
<protein>
    <submittedName>
        <fullName evidence="2">Fluoroacetate dehalogenase</fullName>
    </submittedName>
</protein>
<evidence type="ECO:0000259" key="1">
    <source>
        <dbReference type="Pfam" id="PF00561"/>
    </source>
</evidence>
<dbReference type="Proteomes" id="UP000321635">
    <property type="component" value="Unassembled WGS sequence"/>
</dbReference>
<dbReference type="Pfam" id="PF00561">
    <property type="entry name" value="Abhydrolase_1"/>
    <property type="match status" value="1"/>
</dbReference>
<proteinExistence type="predicted"/>
<sequence>MFFSGFTLTTLKVNDIPWRLRSGGAGPALMLLHGRPETHVAWHAVAPAFTNRYSVICPDLHPELPPQRQAEDLLALATAMGHDRLILAGQDAGAQIACQIAALAPERVAGVIALEALPGMNHTGRDDMAYSLAQYESCWFGQLHPKPEAGAVQTPPEWQRAPDEQAGIFAPEAVADYTHMALWPQSTSSYWPQGELSLQCPLLVLWGKSGRIGGWYDPPTLWREIAHGHVSGHALDASFFLTEEAPGEVCKAFEGFLSTLP</sequence>
<dbReference type="PANTHER" id="PTHR43798">
    <property type="entry name" value="MONOACYLGLYCEROL LIPASE"/>
    <property type="match status" value="1"/>
</dbReference>
<organism evidence="2 3">
    <name type="scientific">Acetobacter nitrogenifigens DSM 23921 = NBRC 105050</name>
    <dbReference type="NCBI Taxonomy" id="1120919"/>
    <lineage>
        <taxon>Bacteria</taxon>
        <taxon>Pseudomonadati</taxon>
        <taxon>Pseudomonadota</taxon>
        <taxon>Alphaproteobacteria</taxon>
        <taxon>Acetobacterales</taxon>
        <taxon>Acetobacteraceae</taxon>
        <taxon>Acetobacter</taxon>
    </lineage>
</organism>
<evidence type="ECO:0000313" key="2">
    <source>
        <dbReference type="EMBL" id="GEN58166.1"/>
    </source>
</evidence>
<reference evidence="2 3" key="1">
    <citation type="submission" date="2019-07" db="EMBL/GenBank/DDBJ databases">
        <title>Whole genome shotgun sequence of Acetobacter nitrogenifigens NBRC 105050.</title>
        <authorList>
            <person name="Hosoyama A."/>
            <person name="Uohara A."/>
            <person name="Ohji S."/>
            <person name="Ichikawa N."/>
        </authorList>
    </citation>
    <scope>NUCLEOTIDE SEQUENCE [LARGE SCALE GENOMIC DNA]</scope>
    <source>
        <strain evidence="2 3">NBRC 105050</strain>
    </source>
</reference>
<dbReference type="PANTHER" id="PTHR43798:SF33">
    <property type="entry name" value="HYDROLASE, PUTATIVE (AFU_ORTHOLOGUE AFUA_2G14860)-RELATED"/>
    <property type="match status" value="1"/>
</dbReference>
<dbReference type="Gene3D" id="3.40.50.1820">
    <property type="entry name" value="alpha/beta hydrolase"/>
    <property type="match status" value="1"/>
</dbReference>
<comment type="caution">
    <text evidence="2">The sequence shown here is derived from an EMBL/GenBank/DDBJ whole genome shotgun (WGS) entry which is preliminary data.</text>
</comment>
<evidence type="ECO:0000313" key="3">
    <source>
        <dbReference type="Proteomes" id="UP000321635"/>
    </source>
</evidence>
<dbReference type="GO" id="GO:0016020">
    <property type="term" value="C:membrane"/>
    <property type="evidence" value="ECO:0007669"/>
    <property type="project" value="TreeGrafter"/>
</dbReference>
<dbReference type="InterPro" id="IPR000073">
    <property type="entry name" value="AB_hydrolase_1"/>
</dbReference>
<dbReference type="RefSeq" id="WP_026396362.1">
    <property type="nucleotide sequence ID" value="NZ_AUBI01000001.1"/>
</dbReference>
<dbReference type="STRING" id="1120919.GCA_000429165_00051"/>
<gene>
    <name evidence="2" type="ORF">ANI02nite_00500</name>
</gene>
<keyword evidence="3" id="KW-1185">Reference proteome</keyword>
<dbReference type="EMBL" id="BJYF01000001">
    <property type="protein sequence ID" value="GEN58166.1"/>
    <property type="molecule type" value="Genomic_DNA"/>
</dbReference>
<dbReference type="OrthoDB" id="9812774at2"/>
<name>A0A511X5E9_9PROT</name>
<dbReference type="InterPro" id="IPR050266">
    <property type="entry name" value="AB_hydrolase_sf"/>
</dbReference>
<accession>A0A511X5E9</accession>